<dbReference type="CDD" id="cd22398">
    <property type="entry name" value="KH-I_FUBP_rpt3"/>
    <property type="match status" value="1"/>
</dbReference>
<dbReference type="InterPro" id="IPR015096">
    <property type="entry name" value="FUBP_C"/>
</dbReference>
<evidence type="ECO:0000256" key="1">
    <source>
        <dbReference type="ARBA" id="ARBA00004123"/>
    </source>
</evidence>
<dbReference type="Gene3D" id="3.30.1370.10">
    <property type="entry name" value="K Homology domain, type 1"/>
    <property type="match status" value="4"/>
</dbReference>
<dbReference type="CDD" id="cd22397">
    <property type="entry name" value="KH-I_FUBP_rpt2"/>
    <property type="match status" value="1"/>
</dbReference>
<dbReference type="InterPro" id="IPR004087">
    <property type="entry name" value="KH_dom"/>
</dbReference>
<dbReference type="Pfam" id="PF09005">
    <property type="entry name" value="FUBP_C"/>
    <property type="match status" value="2"/>
</dbReference>
<dbReference type="PROSITE" id="PS50084">
    <property type="entry name" value="KH_TYPE_1"/>
    <property type="match status" value="4"/>
</dbReference>
<feature type="domain" description="K Homology" evidence="6">
    <location>
        <begin position="447"/>
        <end position="518"/>
    </location>
</feature>
<keyword evidence="2" id="KW-0677">Repeat</keyword>
<dbReference type="PANTHER" id="PTHR10288">
    <property type="entry name" value="KH DOMAIN CONTAINING RNA BINDING PROTEIN"/>
    <property type="match status" value="1"/>
</dbReference>
<keyword evidence="8" id="KW-1185">Reference proteome</keyword>
<evidence type="ECO:0000256" key="5">
    <source>
        <dbReference type="SAM" id="MobiDB-lite"/>
    </source>
</evidence>
<dbReference type="CDD" id="cd22396">
    <property type="entry name" value="KH-I_FUBP_rpt1"/>
    <property type="match status" value="1"/>
</dbReference>
<dbReference type="InterPro" id="IPR004088">
    <property type="entry name" value="KH_dom_type_1"/>
</dbReference>
<dbReference type="InterPro" id="IPR036612">
    <property type="entry name" value="KH_dom_type_1_sf"/>
</dbReference>
<feature type="compositionally biased region" description="Gly residues" evidence="5">
    <location>
        <begin position="409"/>
        <end position="431"/>
    </location>
</feature>
<protein>
    <recommendedName>
        <fullName evidence="6">K Homology domain-containing protein</fullName>
    </recommendedName>
</protein>
<keyword evidence="3" id="KW-0539">Nucleus</keyword>
<feature type="region of interest" description="Disordered" evidence="5">
    <location>
        <begin position="30"/>
        <end position="58"/>
    </location>
</feature>
<keyword evidence="4" id="KW-0694">RNA-binding</keyword>
<dbReference type="Pfam" id="PF00013">
    <property type="entry name" value="KH_1"/>
    <property type="match status" value="4"/>
</dbReference>
<dbReference type="GO" id="GO:0003723">
    <property type="term" value="F:RNA binding"/>
    <property type="evidence" value="ECO:0007669"/>
    <property type="project" value="UniProtKB-UniRule"/>
</dbReference>
<gene>
    <name evidence="7" type="ORF">L798_02345</name>
</gene>
<dbReference type="eggNOG" id="KOG1676">
    <property type="taxonomic scope" value="Eukaryota"/>
</dbReference>
<evidence type="ECO:0000313" key="7">
    <source>
        <dbReference type="EMBL" id="KDR22240.1"/>
    </source>
</evidence>
<name>A0A067RNR0_ZOONE</name>
<feature type="domain" description="K Homology" evidence="6">
    <location>
        <begin position="125"/>
        <end position="195"/>
    </location>
</feature>
<reference evidence="7 8" key="1">
    <citation type="journal article" date="2014" name="Nat. Commun.">
        <title>Molecular traces of alternative social organization in a termite genome.</title>
        <authorList>
            <person name="Terrapon N."/>
            <person name="Li C."/>
            <person name="Robertson H.M."/>
            <person name="Ji L."/>
            <person name="Meng X."/>
            <person name="Booth W."/>
            <person name="Chen Z."/>
            <person name="Childers C.P."/>
            <person name="Glastad K.M."/>
            <person name="Gokhale K."/>
            <person name="Gowin J."/>
            <person name="Gronenberg W."/>
            <person name="Hermansen R.A."/>
            <person name="Hu H."/>
            <person name="Hunt B.G."/>
            <person name="Huylmans A.K."/>
            <person name="Khalil S.M."/>
            <person name="Mitchell R.D."/>
            <person name="Munoz-Torres M.C."/>
            <person name="Mustard J.A."/>
            <person name="Pan H."/>
            <person name="Reese J.T."/>
            <person name="Scharf M.E."/>
            <person name="Sun F."/>
            <person name="Vogel H."/>
            <person name="Xiao J."/>
            <person name="Yang W."/>
            <person name="Yang Z."/>
            <person name="Yang Z."/>
            <person name="Zhou J."/>
            <person name="Zhu J."/>
            <person name="Brent C.S."/>
            <person name="Elsik C.G."/>
            <person name="Goodisman M.A."/>
            <person name="Liberles D.A."/>
            <person name="Roe R.M."/>
            <person name="Vargo E.L."/>
            <person name="Vilcinskas A."/>
            <person name="Wang J."/>
            <person name="Bornberg-Bauer E."/>
            <person name="Korb J."/>
            <person name="Zhang G."/>
            <person name="Liebig J."/>
        </authorList>
    </citation>
    <scope>NUCLEOTIDE SEQUENCE [LARGE SCALE GENOMIC DNA]</scope>
    <source>
        <tissue evidence="7">Whole organism</tissue>
    </source>
</reference>
<accession>A0A067RNR0</accession>
<dbReference type="GO" id="GO:0006355">
    <property type="term" value="P:regulation of DNA-templated transcription"/>
    <property type="evidence" value="ECO:0007669"/>
    <property type="project" value="InterPro"/>
</dbReference>
<evidence type="ECO:0000256" key="4">
    <source>
        <dbReference type="PROSITE-ProRule" id="PRU00117"/>
    </source>
</evidence>
<dbReference type="SUPFAM" id="SSF54791">
    <property type="entry name" value="Eukaryotic type KH-domain (KH-domain type I)"/>
    <property type="match status" value="4"/>
</dbReference>
<organism evidence="7 8">
    <name type="scientific">Zootermopsis nevadensis</name>
    <name type="common">Dampwood termite</name>
    <dbReference type="NCBI Taxonomy" id="136037"/>
    <lineage>
        <taxon>Eukaryota</taxon>
        <taxon>Metazoa</taxon>
        <taxon>Ecdysozoa</taxon>
        <taxon>Arthropoda</taxon>
        <taxon>Hexapoda</taxon>
        <taxon>Insecta</taxon>
        <taxon>Pterygota</taxon>
        <taxon>Neoptera</taxon>
        <taxon>Polyneoptera</taxon>
        <taxon>Dictyoptera</taxon>
        <taxon>Blattodea</taxon>
        <taxon>Blattoidea</taxon>
        <taxon>Termitoidae</taxon>
        <taxon>Termopsidae</taxon>
        <taxon>Zootermopsis</taxon>
    </lineage>
</organism>
<sequence length="671" mass="70327">MSDYSAVAPPTNFSQSSAFAAALQRARQIAAKINPTGTSESAGQKRPLEDGSEPEPKKVAAVNDPAGVQLAALRAQQATSPPGTNSAAAAAAAVQAAAVAARVAAAAAAGLQGLGVGVGVPGLGAVQNEDIRVPDKMVGLIIGRGGEQISRLQNESGCKIQMAPDSAGLPDRSCTLTGSREAINRAKELIMNIVQQRSRTEGTGSSMGDMNMGGGPVNHAHVEIMVPGPKVGLIIGKGGETIKQLQEKSGAKMVVIQDGPTQEQEKPLRISGEPQKVEYAKQLVYDLIAEKEMQAYNRGGGGQRGGGGGGGGGGNHNYDEYGGSGVSIKVAVPRAAVGVVIGKGGDMIKKIQNETGARVQFQQGRDDGPGERRCLLTGKPSQVDQARRRIEELIDSVLVSGPPYDRMGNRGGGGGAEFGNGGGGGGGGGGGWDRRPGGMQQGGGQMDKQEASFTIPAAKCGIVIGRGGETIKQINQQTGAHCELDRRPPPNPAEKVFVIRGSPDQIEQAKRIISEKIGLVCPPQHFAPQGWGAGYQPWQNQQHPNDPNAGAQVQVNPATGQPDYSIQWAEYYRSLGMHREAEMIEQQAKASKVQRNRALSMFRTFSSSPSKILCGPVHHVLRQNLTQLWACAATQNGQPDYSAQWAEYYRSIGKVKEAEAIEAQMKAGKVI</sequence>
<dbReference type="EMBL" id="KK852513">
    <property type="protein sequence ID" value="KDR22240.1"/>
    <property type="molecule type" value="Genomic_DNA"/>
</dbReference>
<comment type="subcellular location">
    <subcellularLocation>
        <location evidence="1">Nucleus</location>
    </subcellularLocation>
</comment>
<dbReference type="AlphaFoldDB" id="A0A067RNR0"/>
<feature type="region of interest" description="Disordered" evidence="5">
    <location>
        <begin position="404"/>
        <end position="449"/>
    </location>
</feature>
<feature type="domain" description="K Homology" evidence="6">
    <location>
        <begin position="324"/>
        <end position="395"/>
    </location>
</feature>
<dbReference type="Proteomes" id="UP000027135">
    <property type="component" value="Unassembled WGS sequence"/>
</dbReference>
<feature type="compositionally biased region" description="Basic and acidic residues" evidence="5">
    <location>
        <begin position="46"/>
        <end position="58"/>
    </location>
</feature>
<evidence type="ECO:0000256" key="2">
    <source>
        <dbReference type="ARBA" id="ARBA00022737"/>
    </source>
</evidence>
<evidence type="ECO:0000313" key="8">
    <source>
        <dbReference type="Proteomes" id="UP000027135"/>
    </source>
</evidence>
<dbReference type="STRING" id="136037.A0A067RNR0"/>
<feature type="domain" description="K Homology" evidence="6">
    <location>
        <begin position="218"/>
        <end position="289"/>
    </location>
</feature>
<dbReference type="InParanoid" id="A0A067RNR0"/>
<dbReference type="SMART" id="SM00322">
    <property type="entry name" value="KH"/>
    <property type="match status" value="4"/>
</dbReference>
<proteinExistence type="predicted"/>
<dbReference type="GO" id="GO:0005634">
    <property type="term" value="C:nucleus"/>
    <property type="evidence" value="ECO:0007669"/>
    <property type="project" value="UniProtKB-SubCell"/>
</dbReference>
<dbReference type="FunCoup" id="A0A067RNR0">
    <property type="interactions" value="2480"/>
</dbReference>
<dbReference type="OMA" id="QPWGPYG"/>
<evidence type="ECO:0000259" key="6">
    <source>
        <dbReference type="SMART" id="SM00322"/>
    </source>
</evidence>
<dbReference type="FunFam" id="3.30.1370.10:FF:000007">
    <property type="entry name" value="far upstream element-binding protein 1 isoform X1"/>
    <property type="match status" value="1"/>
</dbReference>
<evidence type="ECO:0000256" key="3">
    <source>
        <dbReference type="ARBA" id="ARBA00023242"/>
    </source>
</evidence>
<dbReference type="CDD" id="cd22399">
    <property type="entry name" value="KH-I_FUBP_rpt4"/>
    <property type="match status" value="1"/>
</dbReference>